<comment type="similarity">
    <text evidence="1">Belongs to the short-chain dehydrogenases/reductases (SDR) family.</text>
</comment>
<dbReference type="PANTHER" id="PTHR45458:SF1">
    <property type="entry name" value="SHORT CHAIN DEHYDROGENASE"/>
    <property type="match status" value="1"/>
</dbReference>
<evidence type="ECO:0000313" key="3">
    <source>
        <dbReference type="EMBL" id="KHS44486.1"/>
    </source>
</evidence>
<dbReference type="STRING" id="48936.NJ75_03064"/>
<dbReference type="PROSITE" id="PS00061">
    <property type="entry name" value="ADH_SHORT"/>
    <property type="match status" value="1"/>
</dbReference>
<dbReference type="SMART" id="SM00822">
    <property type="entry name" value="PKS_KR"/>
    <property type="match status" value="1"/>
</dbReference>
<dbReference type="Pfam" id="PF00106">
    <property type="entry name" value="adh_short"/>
    <property type="match status" value="1"/>
</dbReference>
<dbReference type="GO" id="GO:0016616">
    <property type="term" value="F:oxidoreductase activity, acting on the CH-OH group of donors, NAD or NADP as acceptor"/>
    <property type="evidence" value="ECO:0007669"/>
    <property type="project" value="TreeGrafter"/>
</dbReference>
<gene>
    <name evidence="3" type="ORF">NJ75_03064</name>
</gene>
<protein>
    <submittedName>
        <fullName evidence="3">Short-chain dehydrogenase/reductase SDR</fullName>
    </submittedName>
</protein>
<organism evidence="3 4">
    <name type="scientific">Novosphingobium subterraneum</name>
    <dbReference type="NCBI Taxonomy" id="48936"/>
    <lineage>
        <taxon>Bacteria</taxon>
        <taxon>Pseudomonadati</taxon>
        <taxon>Pseudomonadota</taxon>
        <taxon>Alphaproteobacteria</taxon>
        <taxon>Sphingomonadales</taxon>
        <taxon>Sphingomonadaceae</taxon>
        <taxon>Novosphingobium</taxon>
    </lineage>
</organism>
<name>A0A0B9A1P6_9SPHN</name>
<dbReference type="PATRIC" id="fig|48936.3.peg.3079"/>
<evidence type="ECO:0000313" key="4">
    <source>
        <dbReference type="Proteomes" id="UP000031338"/>
    </source>
</evidence>
<dbReference type="InterPro" id="IPR002347">
    <property type="entry name" value="SDR_fam"/>
</dbReference>
<dbReference type="EMBL" id="JRVC01000015">
    <property type="protein sequence ID" value="KHS44486.1"/>
    <property type="molecule type" value="Genomic_DNA"/>
</dbReference>
<dbReference type="AlphaFoldDB" id="A0A0B9A1P6"/>
<dbReference type="Proteomes" id="UP000031338">
    <property type="component" value="Unassembled WGS sequence"/>
</dbReference>
<evidence type="ECO:0000256" key="1">
    <source>
        <dbReference type="RuleBase" id="RU000363"/>
    </source>
</evidence>
<reference evidence="3 4" key="1">
    <citation type="submission" date="2014-10" db="EMBL/GenBank/DDBJ databases">
        <title>Draft genome sequence of Novosphingobium subterraneum DSM 12447.</title>
        <authorList>
            <person name="Gan H.M."/>
            <person name="Gan H.Y."/>
            <person name="Savka M.A."/>
        </authorList>
    </citation>
    <scope>NUCLEOTIDE SEQUENCE [LARGE SCALE GENOMIC DNA]</scope>
    <source>
        <strain evidence="3 4">DSM 12447</strain>
    </source>
</reference>
<dbReference type="SUPFAM" id="SSF51735">
    <property type="entry name" value="NAD(P)-binding Rossmann-fold domains"/>
    <property type="match status" value="1"/>
</dbReference>
<dbReference type="PRINTS" id="PR00080">
    <property type="entry name" value="SDRFAMILY"/>
</dbReference>
<dbReference type="CDD" id="cd05325">
    <property type="entry name" value="carb_red_sniffer_like_SDR_c"/>
    <property type="match status" value="1"/>
</dbReference>
<sequence>MTTVAITGAGRGIGLELTRQHVAAGDRVIALVRNPESAGALADLVAGSDGRLTVHRFDVADDASVKAGAAETAGEAIDVLYNVAGVSGSGPAELESSDWAEWDEVFRIMVQGPLRVLQAFLPRMGEGAKVINFSSQLAASTWPYGGYYSYVAAKAGLNRLMRSVAIDLKDRGVIVGIIHPGWVQTDMGGEGADITPVESAEGIRKITREWTLERSGDFLKWNGETHPW</sequence>
<proteinExistence type="inferred from homology"/>
<dbReference type="RefSeq" id="WP_039335916.1">
    <property type="nucleotide sequence ID" value="NZ_JBNNWK010000015.1"/>
</dbReference>
<evidence type="ECO:0000259" key="2">
    <source>
        <dbReference type="SMART" id="SM00822"/>
    </source>
</evidence>
<dbReference type="InterPro" id="IPR057326">
    <property type="entry name" value="KR_dom"/>
</dbReference>
<comment type="caution">
    <text evidence="3">The sequence shown here is derived from an EMBL/GenBank/DDBJ whole genome shotgun (WGS) entry which is preliminary data.</text>
</comment>
<dbReference type="InterPro" id="IPR020904">
    <property type="entry name" value="Sc_DH/Rdtase_CS"/>
</dbReference>
<dbReference type="Gene3D" id="3.40.50.720">
    <property type="entry name" value="NAD(P)-binding Rossmann-like Domain"/>
    <property type="match status" value="1"/>
</dbReference>
<keyword evidence="4" id="KW-1185">Reference proteome</keyword>
<dbReference type="InterPro" id="IPR036291">
    <property type="entry name" value="NAD(P)-bd_dom_sf"/>
</dbReference>
<accession>A0A0B9A1P6</accession>
<dbReference type="PANTHER" id="PTHR45458">
    <property type="entry name" value="SHORT-CHAIN DEHYDROGENASE/REDUCTASE SDR"/>
    <property type="match status" value="1"/>
</dbReference>
<dbReference type="PRINTS" id="PR00081">
    <property type="entry name" value="GDHRDH"/>
</dbReference>
<dbReference type="InterPro" id="IPR052184">
    <property type="entry name" value="SDR_enzymes"/>
</dbReference>
<feature type="domain" description="Ketoreductase" evidence="2">
    <location>
        <begin position="2"/>
        <end position="186"/>
    </location>
</feature>